<sequence length="148" mass="16634">MGGRPKLIAIDHDDYHAEHIGCTRDGRRFILTNPFDPAIGNNPGCEFVALYIFDKAGQLIDAKIDSFGPRSGLDEDARSSLYEERLTSLGDVSIERIEVAPFAVERFDLEFGLIARPPQEDDDAWAVEMQPGNYMAFFEPWDSGEYDT</sequence>
<accession>A0A370WUE3</accession>
<dbReference type="OrthoDB" id="9155636at2"/>
<dbReference type="AlphaFoldDB" id="A0A370WUE3"/>
<dbReference type="Proteomes" id="UP000254258">
    <property type="component" value="Unassembled WGS sequence"/>
</dbReference>
<dbReference type="EMBL" id="QRBE01000011">
    <property type="protein sequence ID" value="RDS79636.1"/>
    <property type="molecule type" value="Genomic_DNA"/>
</dbReference>
<organism evidence="1 2">
    <name type="scientific">Dyella monticola</name>
    <dbReference type="NCBI Taxonomy" id="1927958"/>
    <lineage>
        <taxon>Bacteria</taxon>
        <taxon>Pseudomonadati</taxon>
        <taxon>Pseudomonadota</taxon>
        <taxon>Gammaproteobacteria</taxon>
        <taxon>Lysobacterales</taxon>
        <taxon>Rhodanobacteraceae</taxon>
        <taxon>Dyella</taxon>
    </lineage>
</organism>
<comment type="caution">
    <text evidence="1">The sequence shown here is derived from an EMBL/GenBank/DDBJ whole genome shotgun (WGS) entry which is preliminary data.</text>
</comment>
<evidence type="ECO:0000313" key="1">
    <source>
        <dbReference type="EMBL" id="RDS79636.1"/>
    </source>
</evidence>
<keyword evidence="2" id="KW-1185">Reference proteome</keyword>
<dbReference type="RefSeq" id="WP_115496643.1">
    <property type="nucleotide sequence ID" value="NZ_QRBE01000011.1"/>
</dbReference>
<proteinExistence type="predicted"/>
<gene>
    <name evidence="1" type="ORF">DWU98_16330</name>
</gene>
<protein>
    <submittedName>
        <fullName evidence="1">Uncharacterized protein</fullName>
    </submittedName>
</protein>
<name>A0A370WUE3_9GAMM</name>
<evidence type="ECO:0000313" key="2">
    <source>
        <dbReference type="Proteomes" id="UP000254258"/>
    </source>
</evidence>
<reference evidence="1 2" key="1">
    <citation type="submission" date="2018-07" db="EMBL/GenBank/DDBJ databases">
        <title>Dyella monticola sp. nov. and Dyella psychrodurans sp. nov. isolated from monsoon evergreen broad-leaved forest soil of Dinghu Mountain, China.</title>
        <authorList>
            <person name="Gao Z."/>
            <person name="Qiu L."/>
        </authorList>
    </citation>
    <scope>NUCLEOTIDE SEQUENCE [LARGE SCALE GENOMIC DNA]</scope>
    <source>
        <strain evidence="1 2">4G-K06</strain>
    </source>
</reference>